<protein>
    <recommendedName>
        <fullName evidence="2">RNase H type-1 domain-containing protein</fullName>
    </recommendedName>
</protein>
<reference evidence="3" key="2">
    <citation type="journal article" date="2024" name="Plant">
        <title>Genomic evolution and insights into agronomic trait innovations of Sesamum species.</title>
        <authorList>
            <person name="Miao H."/>
            <person name="Wang L."/>
            <person name="Qu L."/>
            <person name="Liu H."/>
            <person name="Sun Y."/>
            <person name="Le M."/>
            <person name="Wang Q."/>
            <person name="Wei S."/>
            <person name="Zheng Y."/>
            <person name="Lin W."/>
            <person name="Duan Y."/>
            <person name="Cao H."/>
            <person name="Xiong S."/>
            <person name="Wang X."/>
            <person name="Wei L."/>
            <person name="Li C."/>
            <person name="Ma Q."/>
            <person name="Ju M."/>
            <person name="Zhao R."/>
            <person name="Li G."/>
            <person name="Mu C."/>
            <person name="Tian Q."/>
            <person name="Mei H."/>
            <person name="Zhang T."/>
            <person name="Gao T."/>
            <person name="Zhang H."/>
        </authorList>
    </citation>
    <scope>NUCLEOTIDE SEQUENCE</scope>
    <source>
        <strain evidence="3">KEN1</strain>
    </source>
</reference>
<reference evidence="3" key="1">
    <citation type="submission" date="2020-06" db="EMBL/GenBank/DDBJ databases">
        <authorList>
            <person name="Li T."/>
            <person name="Hu X."/>
            <person name="Zhang T."/>
            <person name="Song X."/>
            <person name="Zhang H."/>
            <person name="Dai N."/>
            <person name="Sheng W."/>
            <person name="Hou X."/>
            <person name="Wei L."/>
        </authorList>
    </citation>
    <scope>NUCLEOTIDE SEQUENCE</scope>
    <source>
        <strain evidence="3">KEN1</strain>
        <tissue evidence="3">Leaf</tissue>
    </source>
</reference>
<dbReference type="PROSITE" id="PS50879">
    <property type="entry name" value="RNASE_H_1"/>
    <property type="match status" value="1"/>
</dbReference>
<dbReference type="PANTHER" id="PTHR48475">
    <property type="entry name" value="RIBONUCLEASE H"/>
    <property type="match status" value="1"/>
</dbReference>
<dbReference type="InterPro" id="IPR012337">
    <property type="entry name" value="RNaseH-like_sf"/>
</dbReference>
<feature type="domain" description="RNase H type-1" evidence="2">
    <location>
        <begin position="1"/>
        <end position="124"/>
    </location>
</feature>
<evidence type="ECO:0000313" key="3">
    <source>
        <dbReference type="EMBL" id="KAL0427290.1"/>
    </source>
</evidence>
<dbReference type="EMBL" id="JACGWN010000010">
    <property type="protein sequence ID" value="KAL0427290.1"/>
    <property type="molecule type" value="Genomic_DNA"/>
</dbReference>
<dbReference type="Pfam" id="PF13456">
    <property type="entry name" value="RVT_3"/>
    <property type="match status" value="1"/>
</dbReference>
<dbReference type="SUPFAM" id="SSF53098">
    <property type="entry name" value="Ribonuclease H-like"/>
    <property type="match status" value="1"/>
</dbReference>
<organism evidence="3">
    <name type="scientific">Sesamum latifolium</name>
    <dbReference type="NCBI Taxonomy" id="2727402"/>
    <lineage>
        <taxon>Eukaryota</taxon>
        <taxon>Viridiplantae</taxon>
        <taxon>Streptophyta</taxon>
        <taxon>Embryophyta</taxon>
        <taxon>Tracheophyta</taxon>
        <taxon>Spermatophyta</taxon>
        <taxon>Magnoliopsida</taxon>
        <taxon>eudicotyledons</taxon>
        <taxon>Gunneridae</taxon>
        <taxon>Pentapetalae</taxon>
        <taxon>asterids</taxon>
        <taxon>lamiids</taxon>
        <taxon>Lamiales</taxon>
        <taxon>Pedaliaceae</taxon>
        <taxon>Sesamum</taxon>
    </lineage>
</organism>
<dbReference type="GO" id="GO:0003676">
    <property type="term" value="F:nucleic acid binding"/>
    <property type="evidence" value="ECO:0007669"/>
    <property type="project" value="InterPro"/>
</dbReference>
<feature type="region of interest" description="Disordered" evidence="1">
    <location>
        <begin position="138"/>
        <end position="157"/>
    </location>
</feature>
<dbReference type="Gene3D" id="3.30.420.10">
    <property type="entry name" value="Ribonuclease H-like superfamily/Ribonuclease H"/>
    <property type="match status" value="1"/>
</dbReference>
<proteinExistence type="predicted"/>
<accession>A0AAW2VG88</accession>
<evidence type="ECO:0000256" key="1">
    <source>
        <dbReference type="SAM" id="MobiDB-lite"/>
    </source>
</evidence>
<dbReference type="AlphaFoldDB" id="A0AAW2VG88"/>
<comment type="caution">
    <text evidence="3">The sequence shown here is derived from an EMBL/GenBank/DDBJ whole genome shotgun (WGS) entry which is preliminary data.</text>
</comment>
<dbReference type="InterPro" id="IPR036397">
    <property type="entry name" value="RNaseH_sf"/>
</dbReference>
<evidence type="ECO:0000259" key="2">
    <source>
        <dbReference type="PROSITE" id="PS50879"/>
    </source>
</evidence>
<dbReference type="CDD" id="cd09279">
    <property type="entry name" value="RNase_HI_like"/>
    <property type="match status" value="1"/>
</dbReference>
<sequence length="157" mass="17986">MFVDGSSTSSRSRVGIVIKIPEANYMEYAITLEFPASNNEAEYETILLGSRLIHAAEARRVRAYSDSQLVVSQAKGEYEVRQEEMTKYLKKLREDMDKFEEFRLEQIPREQNLMVDQLVKLARSNQFTGGRRITLLSAAKPTVNSEEERKKKSKGCS</sequence>
<dbReference type="InterPro" id="IPR002156">
    <property type="entry name" value="RNaseH_domain"/>
</dbReference>
<name>A0AAW2VG88_9LAMI</name>
<dbReference type="PANTHER" id="PTHR48475:SF2">
    <property type="entry name" value="RIBONUCLEASE H"/>
    <property type="match status" value="1"/>
</dbReference>
<dbReference type="GO" id="GO:0004523">
    <property type="term" value="F:RNA-DNA hybrid ribonuclease activity"/>
    <property type="evidence" value="ECO:0007669"/>
    <property type="project" value="InterPro"/>
</dbReference>
<gene>
    <name evidence="3" type="ORF">Slati_2903800</name>
</gene>